<dbReference type="OrthoDB" id="9803628at2"/>
<evidence type="ECO:0000256" key="5">
    <source>
        <dbReference type="ARBA" id="ARBA00023002"/>
    </source>
</evidence>
<dbReference type="STRING" id="37658.SAMN05661086_00223"/>
<dbReference type="AlphaFoldDB" id="A0A1I6HS29"/>
<evidence type="ECO:0000256" key="10">
    <source>
        <dbReference type="PIRSR" id="PIRSR000094-2"/>
    </source>
</evidence>
<feature type="binding site" evidence="11">
    <location>
        <begin position="189"/>
        <end position="193"/>
    </location>
    <ligand>
        <name>NAD(+)</name>
        <dbReference type="ChEBI" id="CHEBI:57540"/>
    </ligand>
</feature>
<feature type="binding site" evidence="11">
    <location>
        <position position="160"/>
    </location>
    <ligand>
        <name>NAD(+)</name>
        <dbReference type="ChEBI" id="CHEBI:57540"/>
    </ligand>
</feature>
<keyword evidence="3 8" id="KW-0444">Lipid biosynthesis</keyword>
<keyword evidence="5 8" id="KW-0560">Oxidoreductase</keyword>
<comment type="pathway">
    <text evidence="1">Lipid metabolism.</text>
</comment>
<keyword evidence="4" id="KW-0276">Fatty acid metabolism</keyword>
<evidence type="ECO:0000256" key="7">
    <source>
        <dbReference type="ARBA" id="ARBA00023160"/>
    </source>
</evidence>
<dbReference type="PANTHER" id="PTHR43159">
    <property type="entry name" value="ENOYL-[ACYL-CARRIER-PROTEIN] REDUCTASE"/>
    <property type="match status" value="1"/>
</dbReference>
<feature type="binding site" evidence="11">
    <location>
        <begin position="19"/>
        <end position="20"/>
    </location>
    <ligand>
        <name>NAD(+)</name>
        <dbReference type="ChEBI" id="CHEBI:57540"/>
    </ligand>
</feature>
<proteinExistence type="inferred from homology"/>
<comment type="catalytic activity">
    <reaction evidence="8">
        <text>a 2,3-saturated acyl-[ACP] + NAD(+) = a (2E)-enoyl-[ACP] + NADH + H(+)</text>
        <dbReference type="Rhea" id="RHEA:10240"/>
        <dbReference type="Rhea" id="RHEA-COMP:9925"/>
        <dbReference type="Rhea" id="RHEA-COMP:9926"/>
        <dbReference type="ChEBI" id="CHEBI:15378"/>
        <dbReference type="ChEBI" id="CHEBI:57540"/>
        <dbReference type="ChEBI" id="CHEBI:57945"/>
        <dbReference type="ChEBI" id="CHEBI:78784"/>
        <dbReference type="ChEBI" id="CHEBI:78785"/>
        <dbReference type="EC" id="1.3.1.9"/>
    </reaction>
</comment>
<dbReference type="InterPro" id="IPR002347">
    <property type="entry name" value="SDR_fam"/>
</dbReference>
<dbReference type="PANTHER" id="PTHR43159:SF2">
    <property type="entry name" value="ENOYL-[ACYL-CARRIER-PROTEIN] REDUCTASE [NADH], CHLOROPLASTIC"/>
    <property type="match status" value="1"/>
</dbReference>
<feature type="active site" description="Proton acceptor" evidence="9">
    <location>
        <position position="153"/>
    </location>
</feature>
<dbReference type="Proteomes" id="UP000199659">
    <property type="component" value="Unassembled WGS sequence"/>
</dbReference>
<dbReference type="GO" id="GO:0004318">
    <property type="term" value="F:enoyl-[acyl-carrier-protein] reductase (NADH) activity"/>
    <property type="evidence" value="ECO:0007669"/>
    <property type="project" value="UniProtKB-EC"/>
</dbReference>
<evidence type="ECO:0000256" key="8">
    <source>
        <dbReference type="PIRNR" id="PIRNR000094"/>
    </source>
</evidence>
<dbReference type="Pfam" id="PF13561">
    <property type="entry name" value="adh_short_C2"/>
    <property type="match status" value="1"/>
</dbReference>
<dbReference type="Gene3D" id="3.40.50.720">
    <property type="entry name" value="NAD(P)-binding Rossmann-like Domain"/>
    <property type="match status" value="1"/>
</dbReference>
<organism evidence="12 13">
    <name type="scientific">Anaeromicropila populeti</name>
    <dbReference type="NCBI Taxonomy" id="37658"/>
    <lineage>
        <taxon>Bacteria</taxon>
        <taxon>Bacillati</taxon>
        <taxon>Bacillota</taxon>
        <taxon>Clostridia</taxon>
        <taxon>Lachnospirales</taxon>
        <taxon>Lachnospiraceae</taxon>
        <taxon>Anaeromicropila</taxon>
    </lineage>
</organism>
<keyword evidence="8 11" id="KW-0520">NAD</keyword>
<keyword evidence="7 8" id="KW-0275">Fatty acid biosynthesis</keyword>
<dbReference type="CDD" id="cd05372">
    <property type="entry name" value="ENR_SDR"/>
    <property type="match status" value="1"/>
</dbReference>
<dbReference type="EMBL" id="FOYZ01000001">
    <property type="protein sequence ID" value="SFR57281.1"/>
    <property type="molecule type" value="Genomic_DNA"/>
</dbReference>
<sequence length="262" mass="28657">MKLLEGKCGVITGVVNHRSIAWEIAKVFSENGAQIILTYGNEDRWIFKLASKINAVKVLKCDVTNSEEMKETCEKVQSEFGTIDFFVHSIAYASGNDLKAGVINTSKAGFLKSMEISVFSLIEFCHNFYPFFNNNASVISLSYLGAERVCAGYNLMGIAKSALESANKYLANDLGEKQIRSNVISAGPVRTLAGIGLPNFAEMIEKRAALCPIKQNITQQDVAKTALFLASNLSERITGEVLHVDSGYSVMGTWSEKSSEVK</sequence>
<gene>
    <name evidence="12" type="ORF">SAMN05661086_00223</name>
</gene>
<protein>
    <recommendedName>
        <fullName evidence="8">Enoyl-[acyl-carrier-protein] reductase [NADH]</fullName>
        <ecNumber evidence="8">1.3.1.9</ecNumber>
    </recommendedName>
</protein>
<dbReference type="PIRSF" id="PIRSF000094">
    <property type="entry name" value="Enoyl-ACP_rdct"/>
    <property type="match status" value="1"/>
</dbReference>
<evidence type="ECO:0000256" key="11">
    <source>
        <dbReference type="PIRSR" id="PIRSR000094-3"/>
    </source>
</evidence>
<evidence type="ECO:0000256" key="1">
    <source>
        <dbReference type="ARBA" id="ARBA00005189"/>
    </source>
</evidence>
<dbReference type="EC" id="1.3.1.9" evidence="8"/>
<keyword evidence="13" id="KW-1185">Reference proteome</keyword>
<dbReference type="Gene3D" id="1.10.8.400">
    <property type="entry name" value="Enoyl acyl carrier protein reductase"/>
    <property type="match status" value="1"/>
</dbReference>
<evidence type="ECO:0000313" key="12">
    <source>
        <dbReference type="EMBL" id="SFR57281.1"/>
    </source>
</evidence>
<evidence type="ECO:0000313" key="13">
    <source>
        <dbReference type="Proteomes" id="UP000199659"/>
    </source>
</evidence>
<dbReference type="RefSeq" id="WP_092558848.1">
    <property type="nucleotide sequence ID" value="NZ_FOYZ01000001.1"/>
</dbReference>
<name>A0A1I6HS29_9FIRM</name>
<feature type="active site" description="Proton acceptor" evidence="9">
    <location>
        <position position="143"/>
    </location>
</feature>
<dbReference type="InterPro" id="IPR036291">
    <property type="entry name" value="NAD(P)-bd_dom_sf"/>
</dbReference>
<feature type="binding site" evidence="11">
    <location>
        <begin position="62"/>
        <end position="63"/>
    </location>
    <ligand>
        <name>NAD(+)</name>
        <dbReference type="ChEBI" id="CHEBI:57540"/>
    </ligand>
</feature>
<evidence type="ECO:0000256" key="6">
    <source>
        <dbReference type="ARBA" id="ARBA00023098"/>
    </source>
</evidence>
<accession>A0A1I6HS29</accession>
<dbReference type="GO" id="GO:0006633">
    <property type="term" value="P:fatty acid biosynthetic process"/>
    <property type="evidence" value="ECO:0007669"/>
    <property type="project" value="UniProtKB-KW"/>
</dbReference>
<evidence type="ECO:0000256" key="2">
    <source>
        <dbReference type="ARBA" id="ARBA00009233"/>
    </source>
</evidence>
<feature type="binding site" evidence="10">
    <location>
        <position position="93"/>
    </location>
    <ligand>
        <name>substrate</name>
    </ligand>
</feature>
<dbReference type="SUPFAM" id="SSF51735">
    <property type="entry name" value="NAD(P)-binding Rossmann-fold domains"/>
    <property type="match status" value="1"/>
</dbReference>
<feature type="binding site" evidence="11">
    <location>
        <position position="90"/>
    </location>
    <ligand>
        <name>NAD(+)</name>
        <dbReference type="ChEBI" id="CHEBI:57540"/>
    </ligand>
</feature>
<comment type="similarity">
    <text evidence="2 8">Belongs to the short-chain dehydrogenases/reductases (SDR) family. FabI subfamily.</text>
</comment>
<evidence type="ECO:0000256" key="3">
    <source>
        <dbReference type="ARBA" id="ARBA00022516"/>
    </source>
</evidence>
<evidence type="ECO:0000256" key="9">
    <source>
        <dbReference type="PIRSR" id="PIRSR000094-1"/>
    </source>
</evidence>
<evidence type="ECO:0000256" key="4">
    <source>
        <dbReference type="ARBA" id="ARBA00022832"/>
    </source>
</evidence>
<keyword evidence="6" id="KW-0443">Lipid metabolism</keyword>
<dbReference type="InterPro" id="IPR014358">
    <property type="entry name" value="Enoyl-ACP_Rdtase_NADH"/>
</dbReference>
<dbReference type="PRINTS" id="PR00081">
    <property type="entry name" value="GDHRDH"/>
</dbReference>
<reference evidence="12 13" key="1">
    <citation type="submission" date="2016-10" db="EMBL/GenBank/DDBJ databases">
        <authorList>
            <person name="de Groot N.N."/>
        </authorList>
    </citation>
    <scope>NUCLEOTIDE SEQUENCE [LARGE SCALE GENOMIC DNA]</scope>
    <source>
        <strain evidence="12 13">743A</strain>
    </source>
</reference>
<feature type="binding site" evidence="11">
    <location>
        <position position="13"/>
    </location>
    <ligand>
        <name>NAD(+)</name>
        <dbReference type="ChEBI" id="CHEBI:57540"/>
    </ligand>
</feature>